<name>A0ABV7BUJ2_9PROT</name>
<dbReference type="PANTHER" id="PTHR42928">
    <property type="entry name" value="TRICARBOXYLATE-BINDING PROTEIN"/>
    <property type="match status" value="1"/>
</dbReference>
<evidence type="ECO:0000256" key="2">
    <source>
        <dbReference type="SAM" id="SignalP"/>
    </source>
</evidence>
<dbReference type="RefSeq" id="WP_216836659.1">
    <property type="nucleotide sequence ID" value="NZ_JAFNJS010000003.1"/>
</dbReference>
<dbReference type="EMBL" id="JBHRSB010000003">
    <property type="protein sequence ID" value="MFC3000576.1"/>
    <property type="molecule type" value="Genomic_DNA"/>
</dbReference>
<evidence type="ECO:0000313" key="3">
    <source>
        <dbReference type="EMBL" id="MFC3000576.1"/>
    </source>
</evidence>
<dbReference type="PANTHER" id="PTHR42928:SF5">
    <property type="entry name" value="BLR1237 PROTEIN"/>
    <property type="match status" value="1"/>
</dbReference>
<accession>A0ABV7BUJ2</accession>
<keyword evidence="2" id="KW-0732">Signal</keyword>
<evidence type="ECO:0000313" key="4">
    <source>
        <dbReference type="Proteomes" id="UP001595420"/>
    </source>
</evidence>
<dbReference type="PROSITE" id="PS51318">
    <property type="entry name" value="TAT"/>
    <property type="match status" value="1"/>
</dbReference>
<proteinExistence type="inferred from homology"/>
<comment type="similarity">
    <text evidence="1">Belongs to the UPF0065 (bug) family.</text>
</comment>
<evidence type="ECO:0000256" key="1">
    <source>
        <dbReference type="ARBA" id="ARBA00006987"/>
    </source>
</evidence>
<dbReference type="CDD" id="cd07012">
    <property type="entry name" value="PBP2_Bug_TTT"/>
    <property type="match status" value="1"/>
</dbReference>
<organism evidence="3 4">
    <name type="scientific">Falsiroseomonas tokyonensis</name>
    <dbReference type="NCBI Taxonomy" id="430521"/>
    <lineage>
        <taxon>Bacteria</taxon>
        <taxon>Pseudomonadati</taxon>
        <taxon>Pseudomonadota</taxon>
        <taxon>Alphaproteobacteria</taxon>
        <taxon>Acetobacterales</taxon>
        <taxon>Roseomonadaceae</taxon>
        <taxon>Falsiroseomonas</taxon>
    </lineage>
</organism>
<dbReference type="Proteomes" id="UP001595420">
    <property type="component" value="Unassembled WGS sequence"/>
</dbReference>
<dbReference type="PIRSF" id="PIRSF017082">
    <property type="entry name" value="YflP"/>
    <property type="match status" value="1"/>
</dbReference>
<dbReference type="Pfam" id="PF03401">
    <property type="entry name" value="TctC"/>
    <property type="match status" value="1"/>
</dbReference>
<feature type="signal peptide" evidence="2">
    <location>
        <begin position="1"/>
        <end position="22"/>
    </location>
</feature>
<dbReference type="InterPro" id="IPR006311">
    <property type="entry name" value="TAT_signal"/>
</dbReference>
<gene>
    <name evidence="3" type="ORF">ACFOD3_11775</name>
</gene>
<keyword evidence="4" id="KW-1185">Reference proteome</keyword>
<dbReference type="InterPro" id="IPR005064">
    <property type="entry name" value="BUG"/>
</dbReference>
<reference evidence="4" key="1">
    <citation type="journal article" date="2019" name="Int. J. Syst. Evol. Microbiol.">
        <title>The Global Catalogue of Microorganisms (GCM) 10K type strain sequencing project: providing services to taxonomists for standard genome sequencing and annotation.</title>
        <authorList>
            <consortium name="The Broad Institute Genomics Platform"/>
            <consortium name="The Broad Institute Genome Sequencing Center for Infectious Disease"/>
            <person name="Wu L."/>
            <person name="Ma J."/>
        </authorList>
    </citation>
    <scope>NUCLEOTIDE SEQUENCE [LARGE SCALE GENOMIC DNA]</scope>
    <source>
        <strain evidence="4">CGMCC 1.16855</strain>
    </source>
</reference>
<protein>
    <submittedName>
        <fullName evidence="3">Bug family tripartite tricarboxylate transporter substrate binding protein</fullName>
    </submittedName>
</protein>
<feature type="chain" id="PRO_5047538614" evidence="2">
    <location>
        <begin position="23"/>
        <end position="328"/>
    </location>
</feature>
<comment type="caution">
    <text evidence="3">The sequence shown here is derived from an EMBL/GenBank/DDBJ whole genome shotgun (WGS) entry which is preliminary data.</text>
</comment>
<sequence length="328" mass="34045">MTTRRGALAGLATILAAPPFLAARKARAQPAWTPNRPLRLFVTYPPGGVTDIVGRLAAEALGPEIGQPVLVENRAGAGGNLGMQAALAAPADGTTLMLGTVALFGVNPVLYANSGVDGVRDFAPLGMLGEAANVLSAVPARLAARNVAELVAEGRRRPLTYGSVGNGSSSHLSAVLLLKTLGLEATHVPYRGSAPLVTAMLAGEVDFGFDTTATSTAHVQSGAFRALGVTTARRASSLPEVPTLQEAGLAGYALSVWFGLFAPAATPPERRARLEEAVARSQTPALAEKLRRAFVDPLTVPRAELPGWVAADAARWQQLARDARIELN</sequence>